<comment type="caution">
    <text evidence="2">The sequence shown here is derived from an EMBL/GenBank/DDBJ whole genome shotgun (WGS) entry which is preliminary data.</text>
</comment>
<dbReference type="Proteomes" id="UP001195422">
    <property type="component" value="Unassembled WGS sequence"/>
</dbReference>
<dbReference type="Gene3D" id="3.40.50.1110">
    <property type="entry name" value="SGNH hydrolase"/>
    <property type="match status" value="1"/>
</dbReference>
<evidence type="ECO:0000259" key="1">
    <source>
        <dbReference type="Pfam" id="PF13472"/>
    </source>
</evidence>
<dbReference type="InterPro" id="IPR013830">
    <property type="entry name" value="SGNH_hydro"/>
</dbReference>
<feature type="domain" description="SGNH hydrolase-type esterase" evidence="1">
    <location>
        <begin position="22"/>
        <end position="197"/>
    </location>
</feature>
<dbReference type="SUPFAM" id="SSF52266">
    <property type="entry name" value="SGNH hydrolase"/>
    <property type="match status" value="1"/>
</dbReference>
<reference evidence="2 3" key="1">
    <citation type="submission" date="2021-03" db="EMBL/GenBank/DDBJ databases">
        <title>Sequencing the genomes of 1000 actinobacteria strains.</title>
        <authorList>
            <person name="Klenk H.-P."/>
        </authorList>
    </citation>
    <scope>NUCLEOTIDE SEQUENCE [LARGE SCALE GENOMIC DNA]</scope>
    <source>
        <strain evidence="2 3">DSM 20168</strain>
    </source>
</reference>
<dbReference type="PANTHER" id="PTHR30383">
    <property type="entry name" value="THIOESTERASE 1/PROTEASE 1/LYSOPHOSPHOLIPASE L1"/>
    <property type="match status" value="1"/>
</dbReference>
<proteinExistence type="predicted"/>
<dbReference type="RefSeq" id="WP_188947402.1">
    <property type="nucleotide sequence ID" value="NZ_BMPH01000003.1"/>
</dbReference>
<keyword evidence="3" id="KW-1185">Reference proteome</keyword>
<dbReference type="Pfam" id="PF13472">
    <property type="entry name" value="Lipase_GDSL_2"/>
    <property type="match status" value="1"/>
</dbReference>
<accession>A0ABS4XQ20</accession>
<evidence type="ECO:0000313" key="3">
    <source>
        <dbReference type="Proteomes" id="UP001195422"/>
    </source>
</evidence>
<organism evidence="2 3">
    <name type="scientific">Glutamicibacter protophormiae</name>
    <name type="common">Brevibacterium protophormiae</name>
    <dbReference type="NCBI Taxonomy" id="37930"/>
    <lineage>
        <taxon>Bacteria</taxon>
        <taxon>Bacillati</taxon>
        <taxon>Actinomycetota</taxon>
        <taxon>Actinomycetes</taxon>
        <taxon>Micrococcales</taxon>
        <taxon>Micrococcaceae</taxon>
        <taxon>Glutamicibacter</taxon>
    </lineage>
</organism>
<gene>
    <name evidence="2" type="ORF">JOF39_001686</name>
</gene>
<dbReference type="PANTHER" id="PTHR30383:SF5">
    <property type="entry name" value="SGNH HYDROLASE-TYPE ESTERASE DOMAIN-CONTAINING PROTEIN"/>
    <property type="match status" value="1"/>
</dbReference>
<dbReference type="InterPro" id="IPR051532">
    <property type="entry name" value="Ester_Hydrolysis_Enzymes"/>
</dbReference>
<dbReference type="EMBL" id="JAGIOJ010000001">
    <property type="protein sequence ID" value="MBP2398605.1"/>
    <property type="molecule type" value="Genomic_DNA"/>
</dbReference>
<name>A0ABS4XQ20_GLUPR</name>
<sequence length="220" mass="23380">MAEQGNVGDITQQAQPDVRICFVGDSFVAGVGDEERPGWAGRLAAHAHRRGSALTSYNLGIRRDTSADILRRIQAECVARLPAGCHAGIVLSFGVNDTMLEAGSCRVSAEDSVSHLRELLARLGRQGWPVLVAGPPAVADPAHNQRIAALDSLLAAECSRHAVPYASVVHQMQGHETWRREVREGDGAHPGSGGYDALAALLQPAWDRWLAAVRAGSTGL</sequence>
<protein>
    <submittedName>
        <fullName evidence="2">Lysophospholipase L1-like esterase</fullName>
    </submittedName>
</protein>
<evidence type="ECO:0000313" key="2">
    <source>
        <dbReference type="EMBL" id="MBP2398605.1"/>
    </source>
</evidence>
<dbReference type="InterPro" id="IPR036514">
    <property type="entry name" value="SGNH_hydro_sf"/>
</dbReference>